<feature type="transmembrane region" description="Helical" evidence="9">
    <location>
        <begin position="258"/>
        <end position="280"/>
    </location>
</feature>
<reference evidence="10 11" key="1">
    <citation type="submission" date="2019-05" db="EMBL/GenBank/DDBJ databases">
        <title>Ruegeria sp. nov., isolated from tidal flat.</title>
        <authorList>
            <person name="Kim W."/>
        </authorList>
    </citation>
    <scope>NUCLEOTIDE SEQUENCE [LARGE SCALE GENOMIC DNA]</scope>
    <source>
        <strain evidence="10 11">CAU 1488</strain>
    </source>
</reference>
<keyword evidence="6 9" id="KW-1133">Transmembrane helix</keyword>
<evidence type="ECO:0000313" key="10">
    <source>
        <dbReference type="EMBL" id="TMV04254.1"/>
    </source>
</evidence>
<dbReference type="Proteomes" id="UP001193035">
    <property type="component" value="Unassembled WGS sequence"/>
</dbReference>
<comment type="caution">
    <text evidence="10">The sequence shown here is derived from an EMBL/GenBank/DDBJ whole genome shotgun (WGS) entry which is preliminary data.</text>
</comment>
<keyword evidence="3" id="KW-1003">Cell membrane</keyword>
<keyword evidence="4 9" id="KW-0812">Transmembrane</keyword>
<evidence type="ECO:0000256" key="2">
    <source>
        <dbReference type="ARBA" id="ARBA00022448"/>
    </source>
</evidence>
<feature type="transmembrane region" description="Helical" evidence="9">
    <location>
        <begin position="61"/>
        <end position="80"/>
    </location>
</feature>
<dbReference type="RefSeq" id="WP_138845027.1">
    <property type="nucleotide sequence ID" value="NZ_VCPD01000008.1"/>
</dbReference>
<protein>
    <submittedName>
        <fullName evidence="10">Branched-chain amino acid ABC transporter permease</fullName>
    </submittedName>
</protein>
<keyword evidence="11" id="KW-1185">Reference proteome</keyword>
<evidence type="ECO:0000256" key="4">
    <source>
        <dbReference type="ARBA" id="ARBA00022692"/>
    </source>
</evidence>
<organism evidence="10 11">
    <name type="scientific">Ruegeria sediminis</name>
    <dbReference type="NCBI Taxonomy" id="2583820"/>
    <lineage>
        <taxon>Bacteria</taxon>
        <taxon>Pseudomonadati</taxon>
        <taxon>Pseudomonadota</taxon>
        <taxon>Alphaproteobacteria</taxon>
        <taxon>Rhodobacterales</taxon>
        <taxon>Roseobacteraceae</taxon>
        <taxon>Ruegeria</taxon>
    </lineage>
</organism>
<feature type="transmembrane region" description="Helical" evidence="9">
    <location>
        <begin position="228"/>
        <end position="252"/>
    </location>
</feature>
<dbReference type="EMBL" id="VCPD01000008">
    <property type="protein sequence ID" value="TMV04254.1"/>
    <property type="molecule type" value="Genomic_DNA"/>
</dbReference>
<comment type="similarity">
    <text evidence="8">Belongs to the binding-protein-dependent transport system permease family. LivHM subfamily.</text>
</comment>
<dbReference type="Pfam" id="PF02653">
    <property type="entry name" value="BPD_transp_2"/>
    <property type="match status" value="1"/>
</dbReference>
<feature type="transmembrane region" description="Helical" evidence="9">
    <location>
        <begin position="186"/>
        <end position="208"/>
    </location>
</feature>
<dbReference type="PANTHER" id="PTHR11795:SF445">
    <property type="entry name" value="AMINO ACID ABC TRANSPORTER PERMEASE PROTEIN"/>
    <property type="match status" value="1"/>
</dbReference>
<proteinExistence type="inferred from homology"/>
<keyword evidence="5" id="KW-0029">Amino-acid transport</keyword>
<evidence type="ECO:0000256" key="5">
    <source>
        <dbReference type="ARBA" id="ARBA00022970"/>
    </source>
</evidence>
<evidence type="ECO:0000256" key="1">
    <source>
        <dbReference type="ARBA" id="ARBA00004651"/>
    </source>
</evidence>
<comment type="subcellular location">
    <subcellularLocation>
        <location evidence="1">Cell membrane</location>
        <topology evidence="1">Multi-pass membrane protein</topology>
    </subcellularLocation>
</comment>
<feature type="transmembrane region" description="Helical" evidence="9">
    <location>
        <begin position="12"/>
        <end position="31"/>
    </location>
</feature>
<dbReference type="CDD" id="cd06582">
    <property type="entry name" value="TM_PBP1_LivH_like"/>
    <property type="match status" value="1"/>
</dbReference>
<evidence type="ECO:0000256" key="7">
    <source>
        <dbReference type="ARBA" id="ARBA00023136"/>
    </source>
</evidence>
<evidence type="ECO:0000313" key="11">
    <source>
        <dbReference type="Proteomes" id="UP001193035"/>
    </source>
</evidence>
<evidence type="ECO:0000256" key="8">
    <source>
        <dbReference type="ARBA" id="ARBA00037998"/>
    </source>
</evidence>
<keyword evidence="2" id="KW-0813">Transport</keyword>
<evidence type="ECO:0000256" key="9">
    <source>
        <dbReference type="SAM" id="Phobius"/>
    </source>
</evidence>
<dbReference type="InterPro" id="IPR052157">
    <property type="entry name" value="BCAA_transport_permease"/>
</dbReference>
<name>A0ABY2WT64_9RHOB</name>
<evidence type="ECO:0000256" key="3">
    <source>
        <dbReference type="ARBA" id="ARBA00022475"/>
    </source>
</evidence>
<feature type="transmembrane region" description="Helical" evidence="9">
    <location>
        <begin position="142"/>
        <end position="160"/>
    </location>
</feature>
<dbReference type="PANTHER" id="PTHR11795">
    <property type="entry name" value="BRANCHED-CHAIN AMINO ACID TRANSPORT SYSTEM PERMEASE PROTEIN LIVH"/>
    <property type="match status" value="1"/>
</dbReference>
<dbReference type="InterPro" id="IPR001851">
    <property type="entry name" value="ABC_transp_permease"/>
</dbReference>
<gene>
    <name evidence="10" type="ORF">FGK63_18390</name>
</gene>
<evidence type="ECO:0000256" key="6">
    <source>
        <dbReference type="ARBA" id="ARBA00022989"/>
    </source>
</evidence>
<sequence>MLLDIVQNTLDGLAIGSAYGLLAIGFTLIFGVMRRLNIAFGPSIMVGIFAGAWLHSQWSAGMIPVFLATLAGAVLASAYVERISFAAIRGDAALASMASSFAIWMQLEEAVVHVFPGRTYAFPTLQTIPMLEIGPVFLRPEYLAMFLTAAALILLLQWILTRTRFGLEVRTLADNPEAARVSGVNVAQVAFLTFLLAAVIGGVAGFLIAATDGQITPKIGLWATMKGLIAMVIGGLGSLRGALIGGLVLGVVEAQAQWFLGAAGREIVTYTLLFLALVMLPSGLAGRADAGARTEALRRL</sequence>
<keyword evidence="7 9" id="KW-0472">Membrane</keyword>
<feature type="transmembrane region" description="Helical" evidence="9">
    <location>
        <begin position="38"/>
        <end position="55"/>
    </location>
</feature>
<accession>A0ABY2WT64</accession>